<keyword evidence="2 6" id="KW-0349">Heme</keyword>
<keyword evidence="5 6" id="KW-0408">Iron</keyword>
<evidence type="ECO:0000313" key="10">
    <source>
        <dbReference type="EMBL" id="MBS2097431.1"/>
    </source>
</evidence>
<evidence type="ECO:0000256" key="4">
    <source>
        <dbReference type="ARBA" id="ARBA00022982"/>
    </source>
</evidence>
<dbReference type="PROSITE" id="PS51007">
    <property type="entry name" value="CYTC"/>
    <property type="match status" value="1"/>
</dbReference>
<evidence type="ECO:0000256" key="2">
    <source>
        <dbReference type="ARBA" id="ARBA00022617"/>
    </source>
</evidence>
<dbReference type="PANTHER" id="PTHR33751">
    <property type="entry name" value="CBB3-TYPE CYTOCHROME C OXIDASE SUBUNIT FIXP"/>
    <property type="match status" value="1"/>
</dbReference>
<feature type="compositionally biased region" description="Basic and acidic residues" evidence="7">
    <location>
        <begin position="206"/>
        <end position="216"/>
    </location>
</feature>
<comment type="caution">
    <text evidence="10">The sequence shown here is derived from an EMBL/GenBank/DDBJ whole genome shotgun (WGS) entry which is preliminary data.</text>
</comment>
<dbReference type="PANTHER" id="PTHR33751:SF1">
    <property type="entry name" value="CBB3-TYPE CYTOCHROME C OXIDASE SUBUNIT FIXP"/>
    <property type="match status" value="1"/>
</dbReference>
<evidence type="ECO:0000256" key="7">
    <source>
        <dbReference type="SAM" id="MobiDB-lite"/>
    </source>
</evidence>
<dbReference type="SUPFAM" id="SSF46626">
    <property type="entry name" value="Cytochrome c"/>
    <property type="match status" value="1"/>
</dbReference>
<keyword evidence="11" id="KW-1185">Reference proteome</keyword>
<keyword evidence="8" id="KW-0812">Transmembrane</keyword>
<evidence type="ECO:0000256" key="6">
    <source>
        <dbReference type="PROSITE-ProRule" id="PRU00433"/>
    </source>
</evidence>
<dbReference type="Gene3D" id="6.10.280.130">
    <property type="match status" value="1"/>
</dbReference>
<keyword evidence="8" id="KW-1133">Transmembrane helix</keyword>
<evidence type="ECO:0000313" key="11">
    <source>
        <dbReference type="Proteomes" id="UP000708576"/>
    </source>
</evidence>
<dbReference type="InterPro" id="IPR008168">
    <property type="entry name" value="Cyt_C_IC"/>
</dbReference>
<dbReference type="InterPro" id="IPR050597">
    <property type="entry name" value="Cytochrome_c_Oxidase_Subunit"/>
</dbReference>
<keyword evidence="3 6" id="KW-0479">Metal-binding</keyword>
<gene>
    <name evidence="10" type="ORF">KEM10_04010</name>
</gene>
<protein>
    <submittedName>
        <fullName evidence="10">C-type cytochrome</fullName>
    </submittedName>
</protein>
<evidence type="ECO:0000256" key="5">
    <source>
        <dbReference type="ARBA" id="ARBA00023004"/>
    </source>
</evidence>
<dbReference type="RefSeq" id="WP_212213813.1">
    <property type="nucleotide sequence ID" value="NZ_JAGUCO010000002.1"/>
</dbReference>
<name>A0ABS5JRB1_9BACT</name>
<dbReference type="Pfam" id="PF14715">
    <property type="entry name" value="FixP_N"/>
    <property type="match status" value="1"/>
</dbReference>
<proteinExistence type="predicted"/>
<reference evidence="10 11" key="1">
    <citation type="journal article" date="2015" name="Int. J. Syst. Evol. Microbiol.">
        <title>Carboxylicivirga linearis sp. nov., isolated from a sea cucumber culture pond.</title>
        <authorList>
            <person name="Wang F.Q."/>
            <person name="Zhou Y.X."/>
            <person name="Lin X.Z."/>
            <person name="Chen G.J."/>
            <person name="Du Z.J."/>
        </authorList>
    </citation>
    <scope>NUCLEOTIDE SEQUENCE [LARGE SCALE GENOMIC DNA]</scope>
    <source>
        <strain evidence="10 11">FB218</strain>
    </source>
</reference>
<dbReference type="InterPro" id="IPR032858">
    <property type="entry name" value="CcoP_N"/>
</dbReference>
<dbReference type="PRINTS" id="PR00605">
    <property type="entry name" value="CYTCHROMECIC"/>
</dbReference>
<feature type="region of interest" description="Disordered" evidence="7">
    <location>
        <begin position="194"/>
        <end position="216"/>
    </location>
</feature>
<keyword evidence="8" id="KW-0472">Membrane</keyword>
<evidence type="ECO:0000259" key="9">
    <source>
        <dbReference type="PROSITE" id="PS51007"/>
    </source>
</evidence>
<evidence type="ECO:0000256" key="1">
    <source>
        <dbReference type="ARBA" id="ARBA00022448"/>
    </source>
</evidence>
<dbReference type="Proteomes" id="UP000708576">
    <property type="component" value="Unassembled WGS sequence"/>
</dbReference>
<keyword evidence="1" id="KW-0813">Transport</keyword>
<dbReference type="InterPro" id="IPR009056">
    <property type="entry name" value="Cyt_c-like_dom"/>
</dbReference>
<feature type="domain" description="Cytochrome c" evidence="9">
    <location>
        <begin position="117"/>
        <end position="196"/>
    </location>
</feature>
<dbReference type="Gene3D" id="1.10.760.10">
    <property type="entry name" value="Cytochrome c-like domain"/>
    <property type="match status" value="1"/>
</dbReference>
<dbReference type="InterPro" id="IPR036909">
    <property type="entry name" value="Cyt_c-like_dom_sf"/>
</dbReference>
<keyword evidence="4" id="KW-0249">Electron transport</keyword>
<dbReference type="Pfam" id="PF13442">
    <property type="entry name" value="Cytochrome_CBB3"/>
    <property type="match status" value="1"/>
</dbReference>
<feature type="transmembrane region" description="Helical" evidence="8">
    <location>
        <begin position="39"/>
        <end position="56"/>
    </location>
</feature>
<sequence length="216" mass="23897">MEENKKDKKMPEVDPLTNDKFVPEHEFDGIRELANNPPWWLTFIFIFSILFAYVYLAKYHFFSDGKVGVNEYEAELYAVEMAKLEAEGAQVAATGEGGGISIETVEVDYSVPLTAQTDIDKGAKVFSTNCAVCHLAEGQGLVGPNLTDEYWIHGGSFEDIMTIINNGVIEKGMIAWKGQLSDKQIHQVASYVTTLQGTNPPNPKAPEGEKYVPEAE</sequence>
<organism evidence="10 11">
    <name type="scientific">Carboxylicivirga linearis</name>
    <dbReference type="NCBI Taxonomy" id="1628157"/>
    <lineage>
        <taxon>Bacteria</taxon>
        <taxon>Pseudomonadati</taxon>
        <taxon>Bacteroidota</taxon>
        <taxon>Bacteroidia</taxon>
        <taxon>Marinilabiliales</taxon>
        <taxon>Marinilabiliaceae</taxon>
        <taxon>Carboxylicivirga</taxon>
    </lineage>
</organism>
<dbReference type="EMBL" id="JAGUCO010000002">
    <property type="protein sequence ID" value="MBS2097431.1"/>
    <property type="molecule type" value="Genomic_DNA"/>
</dbReference>
<evidence type="ECO:0000256" key="3">
    <source>
        <dbReference type="ARBA" id="ARBA00022723"/>
    </source>
</evidence>
<accession>A0ABS5JRB1</accession>
<dbReference type="InterPro" id="IPR038414">
    <property type="entry name" value="CcoP_N_sf"/>
</dbReference>
<evidence type="ECO:0000256" key="8">
    <source>
        <dbReference type="SAM" id="Phobius"/>
    </source>
</evidence>